<dbReference type="HOGENOM" id="CLU_2035888_0_0_10"/>
<organism evidence="2 3">
    <name type="scientific">Alloprevotella tannerae ATCC 51259</name>
    <dbReference type="NCBI Taxonomy" id="626522"/>
    <lineage>
        <taxon>Bacteria</taxon>
        <taxon>Pseudomonadati</taxon>
        <taxon>Bacteroidota</taxon>
        <taxon>Bacteroidia</taxon>
        <taxon>Bacteroidales</taxon>
        <taxon>Prevotellaceae</taxon>
        <taxon>Alloprevotella</taxon>
    </lineage>
</organism>
<dbReference type="STRING" id="626522.GCWU000325_00921"/>
<evidence type="ECO:0000313" key="2">
    <source>
        <dbReference type="EMBL" id="EEX72458.1"/>
    </source>
</evidence>
<comment type="caution">
    <text evidence="2">The sequence shown here is derived from an EMBL/GenBank/DDBJ whole genome shotgun (WGS) entry which is preliminary data.</text>
</comment>
<evidence type="ECO:0000313" key="3">
    <source>
        <dbReference type="Proteomes" id="UP000003460"/>
    </source>
</evidence>
<feature type="region of interest" description="Disordered" evidence="1">
    <location>
        <begin position="1"/>
        <end position="25"/>
    </location>
</feature>
<accession>C9LFE0</accession>
<protein>
    <submittedName>
        <fullName evidence="2">Uncharacterized protein</fullName>
    </submittedName>
</protein>
<sequence length="121" mass="13864">MQMYAENRKRQNIKNKFPLSSTKDNPLQLQSHAYTELTENDPIARRSLPKLIIHLHLQIDRRNSPAATCGRMHDKILLPPKNTTKKIPLQGEKLFSSYTPHKVHSLAWLKTLCKALSALNA</sequence>
<reference evidence="2" key="1">
    <citation type="submission" date="2009-09" db="EMBL/GenBank/DDBJ databases">
        <authorList>
            <person name="Weinstock G."/>
            <person name="Sodergren E."/>
            <person name="Clifton S."/>
            <person name="Fulton L."/>
            <person name="Fulton B."/>
            <person name="Courtney L."/>
            <person name="Fronick C."/>
            <person name="Harrison M."/>
            <person name="Strong C."/>
            <person name="Farmer C."/>
            <person name="Delahaunty K."/>
            <person name="Markovic C."/>
            <person name="Hall O."/>
            <person name="Minx P."/>
            <person name="Tomlinson C."/>
            <person name="Mitreva M."/>
            <person name="Nelson J."/>
            <person name="Hou S."/>
            <person name="Wollam A."/>
            <person name="Pepin K.H."/>
            <person name="Johnson M."/>
            <person name="Bhonagiri V."/>
            <person name="Nash W.E."/>
            <person name="Warren W."/>
            <person name="Chinwalla A."/>
            <person name="Mardis E.R."/>
            <person name="Wilson R.K."/>
        </authorList>
    </citation>
    <scope>NUCLEOTIDE SEQUENCE [LARGE SCALE GENOMIC DNA]</scope>
    <source>
        <strain evidence="2">ATCC 51259</strain>
    </source>
</reference>
<dbReference type="EMBL" id="ACIJ02000016">
    <property type="protein sequence ID" value="EEX72458.1"/>
    <property type="molecule type" value="Genomic_DNA"/>
</dbReference>
<dbReference type="AlphaFoldDB" id="C9LFE0"/>
<name>C9LFE0_9BACT</name>
<keyword evidence="3" id="KW-1185">Reference proteome</keyword>
<proteinExistence type="predicted"/>
<dbReference type="Proteomes" id="UP000003460">
    <property type="component" value="Unassembled WGS sequence"/>
</dbReference>
<evidence type="ECO:0000256" key="1">
    <source>
        <dbReference type="SAM" id="MobiDB-lite"/>
    </source>
</evidence>
<gene>
    <name evidence="2" type="ORF">GCWU000325_00921</name>
</gene>